<proteinExistence type="predicted"/>
<organism evidence="1 2">
    <name type="scientific">Zingiber officinale</name>
    <name type="common">Ginger</name>
    <name type="synonym">Amomum zingiber</name>
    <dbReference type="NCBI Taxonomy" id="94328"/>
    <lineage>
        <taxon>Eukaryota</taxon>
        <taxon>Viridiplantae</taxon>
        <taxon>Streptophyta</taxon>
        <taxon>Embryophyta</taxon>
        <taxon>Tracheophyta</taxon>
        <taxon>Spermatophyta</taxon>
        <taxon>Magnoliopsida</taxon>
        <taxon>Liliopsida</taxon>
        <taxon>Zingiberales</taxon>
        <taxon>Zingiberaceae</taxon>
        <taxon>Zingiber</taxon>
    </lineage>
</organism>
<dbReference type="Proteomes" id="UP000734854">
    <property type="component" value="Unassembled WGS sequence"/>
</dbReference>
<evidence type="ECO:0008006" key="3">
    <source>
        <dbReference type="Google" id="ProtNLM"/>
    </source>
</evidence>
<reference evidence="1 2" key="1">
    <citation type="submission" date="2020-08" db="EMBL/GenBank/DDBJ databases">
        <title>Plant Genome Project.</title>
        <authorList>
            <person name="Zhang R.-G."/>
        </authorList>
    </citation>
    <scope>NUCLEOTIDE SEQUENCE [LARGE SCALE GENOMIC DNA]</scope>
    <source>
        <tissue evidence="1">Rhizome</tissue>
    </source>
</reference>
<dbReference type="SUPFAM" id="SSF54928">
    <property type="entry name" value="RNA-binding domain, RBD"/>
    <property type="match status" value="1"/>
</dbReference>
<comment type="caution">
    <text evidence="1">The sequence shown here is derived from an EMBL/GenBank/DDBJ whole genome shotgun (WGS) entry which is preliminary data.</text>
</comment>
<dbReference type="EMBL" id="JACMSC010000017">
    <property type="protein sequence ID" value="KAG6477838.1"/>
    <property type="molecule type" value="Genomic_DNA"/>
</dbReference>
<gene>
    <name evidence="1" type="ORF">ZIOFF_061270</name>
</gene>
<name>A0A8J5KI70_ZINOF</name>
<dbReference type="InterPro" id="IPR035979">
    <property type="entry name" value="RBD_domain_sf"/>
</dbReference>
<keyword evidence="2" id="KW-1185">Reference proteome</keyword>
<dbReference type="AlphaFoldDB" id="A0A8J5KI70"/>
<dbReference type="Gene3D" id="3.30.70.330">
    <property type="match status" value="1"/>
</dbReference>
<protein>
    <recommendedName>
        <fullName evidence="3">RRM domain-containing protein</fullName>
    </recommendedName>
</protein>
<evidence type="ECO:0000313" key="1">
    <source>
        <dbReference type="EMBL" id="KAG6477838.1"/>
    </source>
</evidence>
<accession>A0A8J5KI70</accession>
<sequence length="89" mass="10302">MDQDRFWVPDLGFCLNQGLHHLFADLDHDREAVIDMFPRGNATNPGNTLYVTGLSSRVTEKDLEIHFSKEGKVQLTFQIKRTFFSFPEN</sequence>
<dbReference type="GO" id="GO:0003676">
    <property type="term" value="F:nucleic acid binding"/>
    <property type="evidence" value="ECO:0007669"/>
    <property type="project" value="InterPro"/>
</dbReference>
<evidence type="ECO:0000313" key="2">
    <source>
        <dbReference type="Proteomes" id="UP000734854"/>
    </source>
</evidence>
<dbReference type="InterPro" id="IPR012677">
    <property type="entry name" value="Nucleotide-bd_a/b_plait_sf"/>
</dbReference>